<name>A0A0S4UYA4_RALSL</name>
<sequence>MKQHGPGAQHDTDIALATGIATAYRNDKDAASHAGSIDRTICHMERTRMRSGCWHETTPISWPTRTSGNGASAS</sequence>
<dbReference type="EMBL" id="LN899824">
    <property type="protein sequence ID" value="CUV27215.1"/>
    <property type="molecule type" value="Genomic_DNA"/>
</dbReference>
<evidence type="ECO:0000256" key="1">
    <source>
        <dbReference type="SAM" id="MobiDB-lite"/>
    </source>
</evidence>
<feature type="region of interest" description="Disordered" evidence="1">
    <location>
        <begin position="55"/>
        <end position="74"/>
    </location>
</feature>
<evidence type="ECO:0000313" key="7">
    <source>
        <dbReference type="EMBL" id="CUV44973.1"/>
    </source>
</evidence>
<gene>
    <name evidence="2" type="ORF">PSS4_v1_440034</name>
    <name evidence="9" type="ORF">RD1301_v1_40001</name>
    <name evidence="3" type="ORF">RUN1744_v1_650048</name>
    <name evidence="4" type="ORF">RUN1985_v1_50002</name>
    <name evidence="8" type="ORF">RUN215_v1_390072</name>
    <name evidence="5" type="ORF">TD1301_v1_1540003</name>
    <name evidence="6" type="ORF">TF3108_v1_230079</name>
    <name evidence="7" type="ORF">TO10_v1_220040</name>
</gene>
<dbReference type="EMBL" id="LN899825">
    <property type="protein sequence ID" value="CUV35582.1"/>
    <property type="molecule type" value="Genomic_DNA"/>
</dbReference>
<dbReference type="EMBL" id="LN899823">
    <property type="protein sequence ID" value="CUV24472.1"/>
    <property type="molecule type" value="Genomic_DNA"/>
</dbReference>
<protein>
    <submittedName>
        <fullName evidence="4">Uncharacterized protein</fullName>
    </submittedName>
</protein>
<dbReference type="EMBL" id="LN899821">
    <property type="protein sequence ID" value="CUV18061.1"/>
    <property type="molecule type" value="Genomic_DNA"/>
</dbReference>
<evidence type="ECO:0000313" key="6">
    <source>
        <dbReference type="EMBL" id="CUV39124.1"/>
    </source>
</evidence>
<evidence type="ECO:0000313" key="8">
    <source>
        <dbReference type="EMBL" id="CUV54722.1"/>
    </source>
</evidence>
<proteinExistence type="predicted"/>
<accession>A0A0S4UYA4</accession>
<evidence type="ECO:0000313" key="3">
    <source>
        <dbReference type="EMBL" id="CUV24472.1"/>
    </source>
</evidence>
<dbReference type="EMBL" id="LN899820">
    <property type="protein sequence ID" value="CUV54722.1"/>
    <property type="molecule type" value="Genomic_DNA"/>
</dbReference>
<dbReference type="EMBL" id="LN899826">
    <property type="protein sequence ID" value="CUV39124.1"/>
    <property type="molecule type" value="Genomic_DNA"/>
</dbReference>
<evidence type="ECO:0000313" key="5">
    <source>
        <dbReference type="EMBL" id="CUV35582.1"/>
    </source>
</evidence>
<organism evidence="4">
    <name type="scientific">Ralstonia solanacearum</name>
    <name type="common">Pseudomonas solanacearum</name>
    <dbReference type="NCBI Taxonomy" id="305"/>
    <lineage>
        <taxon>Bacteria</taxon>
        <taxon>Pseudomonadati</taxon>
        <taxon>Pseudomonadota</taxon>
        <taxon>Betaproteobacteria</taxon>
        <taxon>Burkholderiales</taxon>
        <taxon>Burkholderiaceae</taxon>
        <taxon>Ralstonia</taxon>
        <taxon>Ralstonia solanacearum species complex</taxon>
    </lineage>
</organism>
<evidence type="ECO:0000313" key="2">
    <source>
        <dbReference type="EMBL" id="CUV18061.1"/>
    </source>
</evidence>
<evidence type="ECO:0000313" key="9">
    <source>
        <dbReference type="EMBL" id="CUV58810.1"/>
    </source>
</evidence>
<evidence type="ECO:0000313" key="4">
    <source>
        <dbReference type="EMBL" id="CUV27215.1"/>
    </source>
</evidence>
<reference evidence="4" key="1">
    <citation type="submission" date="2015-10" db="EMBL/GenBank/DDBJ databases">
        <authorList>
            <person name="Gilbert D.G."/>
        </authorList>
    </citation>
    <scope>NUCLEOTIDE SEQUENCE</scope>
    <source>
        <strain evidence="4">Phyl III-seqv23</strain>
    </source>
</reference>
<dbReference type="EMBL" id="LN899827">
    <property type="protein sequence ID" value="CUV44973.1"/>
    <property type="molecule type" value="Genomic_DNA"/>
</dbReference>
<dbReference type="EMBL" id="LN899822">
    <property type="protein sequence ID" value="CUV58810.1"/>
    <property type="molecule type" value="Genomic_DNA"/>
</dbReference>
<feature type="compositionally biased region" description="Polar residues" evidence="1">
    <location>
        <begin position="58"/>
        <end position="74"/>
    </location>
</feature>
<dbReference type="AlphaFoldDB" id="A0A0S4UYA4"/>